<dbReference type="Proteomes" id="UP000799423">
    <property type="component" value="Unassembled WGS sequence"/>
</dbReference>
<dbReference type="OrthoDB" id="5422510at2759"/>
<name>A0A6A7AYS7_9PLEO</name>
<keyword evidence="2" id="KW-0812">Transmembrane</keyword>
<feature type="transmembrane region" description="Helical" evidence="2">
    <location>
        <begin position="87"/>
        <end position="105"/>
    </location>
</feature>
<reference evidence="3" key="1">
    <citation type="submission" date="2020-01" db="EMBL/GenBank/DDBJ databases">
        <authorList>
            <consortium name="DOE Joint Genome Institute"/>
            <person name="Haridas S."/>
            <person name="Albert R."/>
            <person name="Binder M."/>
            <person name="Bloem J."/>
            <person name="Labutti K."/>
            <person name="Salamov A."/>
            <person name="Andreopoulos B."/>
            <person name="Baker S.E."/>
            <person name="Barry K."/>
            <person name="Bills G."/>
            <person name="Bluhm B.H."/>
            <person name="Cannon C."/>
            <person name="Castanera R."/>
            <person name="Culley D.E."/>
            <person name="Daum C."/>
            <person name="Ezra D."/>
            <person name="Gonzalez J.B."/>
            <person name="Henrissat B."/>
            <person name="Kuo A."/>
            <person name="Liang C."/>
            <person name="Lipzen A."/>
            <person name="Lutzoni F."/>
            <person name="Magnuson J."/>
            <person name="Mondo S."/>
            <person name="Nolan M."/>
            <person name="Ohm R."/>
            <person name="Pangilinan J."/>
            <person name="Park H.-J."/>
            <person name="Ramirez L."/>
            <person name="Alfaro M."/>
            <person name="Sun H."/>
            <person name="Tritt A."/>
            <person name="Yoshinaga Y."/>
            <person name="Zwiers L.-H."/>
            <person name="Turgeon B.G."/>
            <person name="Goodwin S.B."/>
            <person name="Spatafora J.W."/>
            <person name="Crous P.W."/>
            <person name="Grigoriev I.V."/>
        </authorList>
    </citation>
    <scope>NUCLEOTIDE SEQUENCE</scope>
    <source>
        <strain evidence="3">IPT5</strain>
    </source>
</reference>
<evidence type="ECO:0000256" key="1">
    <source>
        <dbReference type="SAM" id="MobiDB-lite"/>
    </source>
</evidence>
<accession>A0A6A7AYS7</accession>
<evidence type="ECO:0000313" key="3">
    <source>
        <dbReference type="EMBL" id="KAF2847308.1"/>
    </source>
</evidence>
<feature type="region of interest" description="Disordered" evidence="1">
    <location>
        <begin position="163"/>
        <end position="200"/>
    </location>
</feature>
<dbReference type="PANTHER" id="PTHR42032:SF1">
    <property type="entry name" value="YALI0E30679P"/>
    <property type="match status" value="1"/>
</dbReference>
<gene>
    <name evidence="3" type="ORF">T440DRAFT_521073</name>
</gene>
<keyword evidence="4" id="KW-1185">Reference proteome</keyword>
<dbReference type="EMBL" id="MU006327">
    <property type="protein sequence ID" value="KAF2847308.1"/>
    <property type="molecule type" value="Genomic_DNA"/>
</dbReference>
<dbReference type="AlphaFoldDB" id="A0A6A7AYS7"/>
<feature type="transmembrane region" description="Helical" evidence="2">
    <location>
        <begin position="246"/>
        <end position="264"/>
    </location>
</feature>
<sequence>MEGVQPESHAAGSPQIHPQLRQRMLNRAATFADGAGSSSPPRLSQRRSSLLSNYSDTRFSYQSSSDNLLRASGKIDMARPKSTDEPTYWISVPVVAAIVPAIVGLTYENGAAIATDLLILGMAAWWLHWCVSVPWHWYHAAQERHYEYSDMSPTQFDDDIVEEDEDDIESVDEHPQSAGEGKQSLPRTDDSGNHGNAAVAADAQDNARKALRREELTALFACFIGPLLGATLLHTLRGQLTRTEGIVSDFNLLIFILCAEYRPFKQVIKLRDEKILYLQRIVTTDPQDQQTIQRLAQRVTELEARLAGPLPTDMDITEISAKVTQNTQLQLDALTRAVRRYEKRVMTETMQTESRFSELEYRLRDALSLAAAAARTGQRPGLFVLAISWIISTVSHVLRTTLSVALYPFRAFASSVAYIESIFLKDKRQSRKRTGVNGTAYSPMSSSRIRSRSKQ</sequence>
<organism evidence="3 4">
    <name type="scientific">Plenodomus tracheiphilus IPT5</name>
    <dbReference type="NCBI Taxonomy" id="1408161"/>
    <lineage>
        <taxon>Eukaryota</taxon>
        <taxon>Fungi</taxon>
        <taxon>Dikarya</taxon>
        <taxon>Ascomycota</taxon>
        <taxon>Pezizomycotina</taxon>
        <taxon>Dothideomycetes</taxon>
        <taxon>Pleosporomycetidae</taxon>
        <taxon>Pleosporales</taxon>
        <taxon>Pleosporineae</taxon>
        <taxon>Leptosphaeriaceae</taxon>
        <taxon>Plenodomus</taxon>
    </lineage>
</organism>
<feature type="transmembrane region" description="Helical" evidence="2">
    <location>
        <begin position="381"/>
        <end position="398"/>
    </location>
</feature>
<keyword evidence="2" id="KW-0472">Membrane</keyword>
<feature type="transmembrane region" description="Helical" evidence="2">
    <location>
        <begin position="117"/>
        <end position="138"/>
    </location>
</feature>
<feature type="transmembrane region" description="Helical" evidence="2">
    <location>
        <begin position="216"/>
        <end position="234"/>
    </location>
</feature>
<protein>
    <submittedName>
        <fullName evidence="3">Uncharacterized protein</fullName>
    </submittedName>
</protein>
<feature type="region of interest" description="Disordered" evidence="1">
    <location>
        <begin position="434"/>
        <end position="455"/>
    </location>
</feature>
<keyword evidence="2" id="KW-1133">Transmembrane helix</keyword>
<dbReference type="PANTHER" id="PTHR42032">
    <property type="entry name" value="YALI0E30679P"/>
    <property type="match status" value="1"/>
</dbReference>
<feature type="transmembrane region" description="Helical" evidence="2">
    <location>
        <begin position="404"/>
        <end position="424"/>
    </location>
</feature>
<evidence type="ECO:0000256" key="2">
    <source>
        <dbReference type="SAM" id="Phobius"/>
    </source>
</evidence>
<proteinExistence type="predicted"/>
<evidence type="ECO:0000313" key="4">
    <source>
        <dbReference type="Proteomes" id="UP000799423"/>
    </source>
</evidence>